<keyword evidence="7" id="KW-1185">Reference proteome</keyword>
<evidence type="ECO:0000313" key="7">
    <source>
        <dbReference type="Proteomes" id="UP000262371"/>
    </source>
</evidence>
<name>A0A371Z4C1_9PROT</name>
<evidence type="ECO:0000313" key="6">
    <source>
        <dbReference type="EMBL" id="RFD21336.1"/>
    </source>
</evidence>
<organism evidence="6 7">
    <name type="scientific">Komagataeibacter melaceti</name>
    <dbReference type="NCBI Taxonomy" id="2766577"/>
    <lineage>
        <taxon>Bacteria</taxon>
        <taxon>Pseudomonadati</taxon>
        <taxon>Pseudomonadota</taxon>
        <taxon>Alphaproteobacteria</taxon>
        <taxon>Acetobacterales</taxon>
        <taxon>Acetobacteraceae</taxon>
        <taxon>Komagataeibacter</taxon>
    </lineage>
</organism>
<keyword evidence="4" id="KW-0472">Membrane</keyword>
<reference evidence="6 7" key="1">
    <citation type="submission" date="2018-08" db="EMBL/GenBank/DDBJ databases">
        <title>Komagataeibacter sp. AV 382.</title>
        <authorList>
            <person name="Skraban J."/>
            <person name="Trcek J."/>
        </authorList>
    </citation>
    <scope>NUCLEOTIDE SEQUENCE [LARGE SCALE GENOMIC DNA]</scope>
    <source>
        <strain evidence="6 7">AV 382</strain>
    </source>
</reference>
<keyword evidence="3 6" id="KW-0808">Transferase</keyword>
<accession>A0A371Z4C1</accession>
<comment type="similarity">
    <text evidence="1">Belongs to the glycosyltransferase 2 family.</text>
</comment>
<proteinExistence type="inferred from homology"/>
<dbReference type="AlphaFoldDB" id="A0A371Z4C1"/>
<dbReference type="Proteomes" id="UP000262371">
    <property type="component" value="Unassembled WGS sequence"/>
</dbReference>
<feature type="domain" description="Glycosyltransferase 2-like" evidence="5">
    <location>
        <begin position="4"/>
        <end position="104"/>
    </location>
</feature>
<evidence type="ECO:0000256" key="3">
    <source>
        <dbReference type="ARBA" id="ARBA00022679"/>
    </source>
</evidence>
<evidence type="ECO:0000256" key="2">
    <source>
        <dbReference type="ARBA" id="ARBA00022676"/>
    </source>
</evidence>
<gene>
    <name evidence="6" type="ORF">DY926_01050</name>
</gene>
<protein>
    <submittedName>
        <fullName evidence="6">Glycosyltransferase family 2 protein</fullName>
    </submittedName>
</protein>
<keyword evidence="4" id="KW-0812">Transmembrane</keyword>
<evidence type="ECO:0000259" key="5">
    <source>
        <dbReference type="Pfam" id="PF00535"/>
    </source>
</evidence>
<feature type="transmembrane region" description="Helical" evidence="4">
    <location>
        <begin position="231"/>
        <end position="252"/>
    </location>
</feature>
<dbReference type="Gene3D" id="3.90.550.10">
    <property type="entry name" value="Spore Coat Polysaccharide Biosynthesis Protein SpsA, Chain A"/>
    <property type="match status" value="1"/>
</dbReference>
<evidence type="ECO:0000256" key="4">
    <source>
        <dbReference type="SAM" id="Phobius"/>
    </source>
</evidence>
<dbReference type="PANTHER" id="PTHR43179">
    <property type="entry name" value="RHAMNOSYLTRANSFERASE WBBL"/>
    <property type="match status" value="1"/>
</dbReference>
<dbReference type="PANTHER" id="PTHR43179:SF12">
    <property type="entry name" value="GALACTOFURANOSYLTRANSFERASE GLFT2"/>
    <property type="match status" value="1"/>
</dbReference>
<evidence type="ECO:0000256" key="1">
    <source>
        <dbReference type="ARBA" id="ARBA00006739"/>
    </source>
</evidence>
<dbReference type="SUPFAM" id="SSF53448">
    <property type="entry name" value="Nucleotide-diphospho-sugar transferases"/>
    <property type="match status" value="1"/>
</dbReference>
<dbReference type="InterPro" id="IPR029044">
    <property type="entry name" value="Nucleotide-diphossugar_trans"/>
</dbReference>
<dbReference type="InterPro" id="IPR001173">
    <property type="entry name" value="Glyco_trans_2-like"/>
</dbReference>
<dbReference type="GO" id="GO:0016757">
    <property type="term" value="F:glycosyltransferase activity"/>
    <property type="evidence" value="ECO:0007669"/>
    <property type="project" value="UniProtKB-KW"/>
</dbReference>
<comment type="caution">
    <text evidence="6">The sequence shown here is derived from an EMBL/GenBank/DDBJ whole genome shotgun (WGS) entry which is preliminary data.</text>
</comment>
<sequence length="288" mass="31436">MFFSLVVPTLGRVDELHALLVSLTRQSLTTFEVIIVDQNGDDRLAPVLARFKDRLDITHLRSSVRQCNHARNLGASRAVGDIVTFPDDDCIYTDNVLQHVNDLFSCAHSPDFITGSVLTPDGAPAKSGRWHPVGTTINSHNVWTCLIEFNFFIRRTAFAAAGGFDEGVGPGTPFGSAEGQDLALRLLKKGFLGLYVPALRIMHPDKPVTLTIARAYSYGAGMGRVMRRNHVGVMTVGTFLLRSVGGGLVYLLRGNMPLARYYFLTFLGRIRGYLSLRADAATVAPAIG</sequence>
<keyword evidence="2" id="KW-0328">Glycosyltransferase</keyword>
<dbReference type="EMBL" id="QUWV01000011">
    <property type="protein sequence ID" value="RFD21336.1"/>
    <property type="molecule type" value="Genomic_DNA"/>
</dbReference>
<dbReference type="RefSeq" id="WP_116701680.1">
    <property type="nucleotide sequence ID" value="NZ_QUWV01000011.1"/>
</dbReference>
<dbReference type="CDD" id="cd00761">
    <property type="entry name" value="Glyco_tranf_GTA_type"/>
    <property type="match status" value="1"/>
</dbReference>
<dbReference type="OrthoDB" id="9771846at2"/>
<keyword evidence="4" id="KW-1133">Transmembrane helix</keyword>
<dbReference type="Pfam" id="PF00535">
    <property type="entry name" value="Glycos_transf_2"/>
    <property type="match status" value="1"/>
</dbReference>